<gene>
    <name evidence="5" type="ORF">M514_17400</name>
</gene>
<accession>A0A085NLH0</accession>
<evidence type="ECO:0000256" key="3">
    <source>
        <dbReference type="SAM" id="Phobius"/>
    </source>
</evidence>
<dbReference type="Gene3D" id="2.10.25.10">
    <property type="entry name" value="Laminin"/>
    <property type="match status" value="1"/>
</dbReference>
<comment type="caution">
    <text evidence="1">Lacks conserved residue(s) required for the propagation of feature annotation.</text>
</comment>
<dbReference type="GO" id="GO:0007173">
    <property type="term" value="P:epidermal growth factor receptor signaling pathway"/>
    <property type="evidence" value="ECO:0007669"/>
    <property type="project" value="InterPro"/>
</dbReference>
<feature type="transmembrane region" description="Helical" evidence="3">
    <location>
        <begin position="819"/>
        <end position="841"/>
    </location>
</feature>
<organism evidence="5">
    <name type="scientific">Trichuris suis</name>
    <name type="common">pig whipworm</name>
    <dbReference type="NCBI Taxonomy" id="68888"/>
    <lineage>
        <taxon>Eukaryota</taxon>
        <taxon>Metazoa</taxon>
        <taxon>Ecdysozoa</taxon>
        <taxon>Nematoda</taxon>
        <taxon>Enoplea</taxon>
        <taxon>Dorylaimia</taxon>
        <taxon>Trichinellida</taxon>
        <taxon>Trichuridae</taxon>
        <taxon>Trichuris</taxon>
    </lineage>
</organism>
<keyword evidence="3" id="KW-0472">Membrane</keyword>
<feature type="domain" description="EGF-like" evidence="4">
    <location>
        <begin position="755"/>
        <end position="799"/>
    </location>
</feature>
<reference evidence="5" key="1">
    <citation type="journal article" date="2014" name="Nat. Genet.">
        <title>Genome and transcriptome of the porcine whipworm Trichuris suis.</title>
        <authorList>
            <person name="Jex A.R."/>
            <person name="Nejsum P."/>
            <person name="Schwarz E.M."/>
            <person name="Hu L."/>
            <person name="Young N.D."/>
            <person name="Hall R.S."/>
            <person name="Korhonen P.K."/>
            <person name="Liao S."/>
            <person name="Thamsborg S."/>
            <person name="Xia J."/>
            <person name="Xu P."/>
            <person name="Wang S."/>
            <person name="Scheerlinck J.P."/>
            <person name="Hofmann A."/>
            <person name="Sternberg P.W."/>
            <person name="Wang J."/>
            <person name="Gasser R.B."/>
        </authorList>
    </citation>
    <scope>NUCLEOTIDE SEQUENCE [LARGE SCALE GENOMIC DNA]</scope>
    <source>
        <strain evidence="5">DCEP-RM93F</strain>
    </source>
</reference>
<dbReference type="PROSITE" id="PS50026">
    <property type="entry name" value="EGF_3"/>
    <property type="match status" value="1"/>
</dbReference>
<name>A0A085NLH0_9BILA</name>
<dbReference type="GO" id="GO:0005154">
    <property type="term" value="F:epidermal growth factor receptor binding"/>
    <property type="evidence" value="ECO:0007669"/>
    <property type="project" value="InterPro"/>
</dbReference>
<keyword evidence="3" id="KW-1133">Transmembrane helix</keyword>
<feature type="compositionally biased region" description="Basic and acidic residues" evidence="2">
    <location>
        <begin position="1113"/>
        <end position="1144"/>
    </location>
</feature>
<sequence>MIADKQKYTFSSIKLVRIFPPRIQLLSNVLVRFHRHSFLGVFTNDEEEFKAKALAGFLKRKCDATCKEAKNLWLSTVITEEANIDNFIKYDNCFRNCANSTIAGIRSQHNAIPAARQKQSLRDEAEKECMNQCFPDLIAHNMVEMDLNDQATHGACKRRCITWTESWSNGDGWVMYQVNAKVEVRSKLRNATVGRAMQNSVHKMFVGFTAHIVTISEGYPSALCHYNVCCHLNCSVAKIYKYRSQENSSSCFYRHSDSWHPKEAARNVWKKKKAERKAKAKKHDEEFCSEDDMNDLLTSSDSSDEKKPEKKRPKKANPKDIAKLRKRCKLVEKKLRVRTLAKRKGSNLLRIAPGTLVLLGNYCDAMFYGCPECLVCYLTLTAERSASQEEEANAKTLATFLQRRCDGQCETERNAWMSTTIADDAHLKKFTLYDACFRKCANDTVRISFIFAFVGDATLCLAKLMKAKHSKVVSVARQRQTLKEEAEKECINQCFPDVFMENKVEMDFDDQRMHGACKRSCVVWTMLQRNQMSRKFKRLRNFAAANSNRNNDFINRIVRESWANEDGWIMFQLPKHTKGQSKETDKKTWEKMKFEKKASAKKHNEQFCSEDDMNDILTYGDSSDENAIVEKPKKADPKAIAKLSKRCKMIEDKLRVRNVTNSKKSLGKLLSIITSLVHAIRTTHSFPIFSASAPSSPQMSFGSGHSNVGKGPNLLHLIHKTLLLHLVDSCFSRTLPATTLQASADDAAIYDDDNFAENCTGDYIGLYCLNGGVCFRTKAMDTFVLSCHCQPGWYGKRCEYMDIRDRYLPVQHQVRTAGLAVSIALLIGSVALICLVLYICYWQRRRHCSDSNAVMQESSEFEEIESRLLSDFSFSKSRIVSWLSSESLSSINLRFVRLRNTAKMNFLLAIMHLPKESLEQWRDSLTEILAIASRDADDWIQTVATILSSYVDTRRLYFRADGLDEQLEKMVKELSVAVTSKDMGKHCDIPEYYVTQNVRRSMYYANNVDNSGAEKKHFKLRKRPKASMDRLECLQRAELAKSQSQLVHTPESSSTYEGDQTGTSIPMSPTEKGVKANAQVPEAKGSKATTRKEVAVKMIDLSETPQALKTKRKSSELEEKAAKRAAKEEQRKQRQKEKEVKRQQLFEKRVSERSALDHTSTILPYSARVPVGGSSHRFLTAQAVSKEGEPSTAVPVLIIPRPSEGIEHLSSNVEQKTGKPIKPLTGPMIVARSLTLNGKSTILRLSTSECSKTLLPNSSYSTSQTELTRATDEAAHSGSIFDKSNCLTPANRTIINDFISGKRDEKLCDKGAVVLLKLDERRASEVKRDGSKHPILLETFCRLDYRNGSIGKVLKAKPVASTSPSAVSLRIIGMNLRKMETSKNGANVFELKCSERQNE</sequence>
<protein>
    <recommendedName>
        <fullName evidence="4">EGF-like domain-containing protein</fullName>
    </recommendedName>
</protein>
<dbReference type="PANTHER" id="PTHR12332">
    <property type="entry name" value="KEREN-RELATED"/>
    <property type="match status" value="1"/>
</dbReference>
<evidence type="ECO:0000256" key="2">
    <source>
        <dbReference type="SAM" id="MobiDB-lite"/>
    </source>
</evidence>
<keyword evidence="3" id="KW-0812">Transmembrane</keyword>
<feature type="region of interest" description="Disordered" evidence="2">
    <location>
        <begin position="293"/>
        <end position="318"/>
    </location>
</feature>
<feature type="compositionally biased region" description="Polar residues" evidence="2">
    <location>
        <begin position="1041"/>
        <end position="1067"/>
    </location>
</feature>
<dbReference type="PROSITE" id="PS01186">
    <property type="entry name" value="EGF_2"/>
    <property type="match status" value="1"/>
</dbReference>
<dbReference type="CDD" id="cd00054">
    <property type="entry name" value="EGF_CA"/>
    <property type="match status" value="1"/>
</dbReference>
<dbReference type="InterPro" id="IPR000742">
    <property type="entry name" value="EGF"/>
</dbReference>
<dbReference type="EMBL" id="KL367488">
    <property type="protein sequence ID" value="KFD70316.1"/>
    <property type="molecule type" value="Genomic_DNA"/>
</dbReference>
<dbReference type="PROSITE" id="PS00022">
    <property type="entry name" value="EGF_1"/>
    <property type="match status" value="1"/>
</dbReference>
<evidence type="ECO:0000313" key="5">
    <source>
        <dbReference type="EMBL" id="KFD70316.1"/>
    </source>
</evidence>
<evidence type="ECO:0000256" key="1">
    <source>
        <dbReference type="PROSITE-ProRule" id="PRU00076"/>
    </source>
</evidence>
<evidence type="ECO:0000259" key="4">
    <source>
        <dbReference type="PROSITE" id="PS50026"/>
    </source>
</evidence>
<feature type="region of interest" description="Disordered" evidence="2">
    <location>
        <begin position="1040"/>
        <end position="1091"/>
    </location>
</feature>
<dbReference type="GO" id="GO:0048018">
    <property type="term" value="F:receptor ligand activity"/>
    <property type="evidence" value="ECO:0007669"/>
    <property type="project" value="InterPro"/>
</dbReference>
<keyword evidence="1" id="KW-1015">Disulfide bond</keyword>
<dbReference type="Proteomes" id="UP000030758">
    <property type="component" value="Unassembled WGS sequence"/>
</dbReference>
<dbReference type="SUPFAM" id="SSF57196">
    <property type="entry name" value="EGF/Laminin"/>
    <property type="match status" value="1"/>
</dbReference>
<keyword evidence="1" id="KW-0245">EGF-like domain</keyword>
<feature type="disulfide bond" evidence="1">
    <location>
        <begin position="789"/>
        <end position="798"/>
    </location>
</feature>
<dbReference type="Pfam" id="PF23553">
    <property type="entry name" value="NELF-A_N"/>
    <property type="match status" value="1"/>
</dbReference>
<dbReference type="InterPro" id="IPR056557">
    <property type="entry name" value="NELF-A_N"/>
</dbReference>
<dbReference type="PANTHER" id="PTHR12332:SF1">
    <property type="entry name" value="KEREN-RELATED"/>
    <property type="match status" value="1"/>
</dbReference>
<proteinExistence type="predicted"/>
<dbReference type="InterPro" id="IPR043403">
    <property type="entry name" value="Gurken/Spitz"/>
</dbReference>
<feature type="region of interest" description="Disordered" evidence="2">
    <location>
        <begin position="1105"/>
        <end position="1144"/>
    </location>
</feature>